<dbReference type="AlphaFoldDB" id="A0A0G4EHX9"/>
<dbReference type="EMBL" id="CDMY01000240">
    <property type="protein sequence ID" value="CEL95842.1"/>
    <property type="molecule type" value="Genomic_DNA"/>
</dbReference>
<organism evidence="2 3">
    <name type="scientific">Vitrella brassicaformis (strain CCMP3155)</name>
    <dbReference type="NCBI Taxonomy" id="1169540"/>
    <lineage>
        <taxon>Eukaryota</taxon>
        <taxon>Sar</taxon>
        <taxon>Alveolata</taxon>
        <taxon>Colpodellida</taxon>
        <taxon>Vitrellaceae</taxon>
        <taxon>Vitrella</taxon>
    </lineage>
</organism>
<protein>
    <submittedName>
        <fullName evidence="2">Uncharacterized protein</fullName>
    </submittedName>
</protein>
<evidence type="ECO:0000313" key="3">
    <source>
        <dbReference type="Proteomes" id="UP000041254"/>
    </source>
</evidence>
<evidence type="ECO:0000313" key="2">
    <source>
        <dbReference type="EMBL" id="CEL95842.1"/>
    </source>
</evidence>
<dbReference type="Proteomes" id="UP000041254">
    <property type="component" value="Unassembled WGS sequence"/>
</dbReference>
<feature type="region of interest" description="Disordered" evidence="1">
    <location>
        <begin position="144"/>
        <end position="230"/>
    </location>
</feature>
<evidence type="ECO:0000256" key="1">
    <source>
        <dbReference type="SAM" id="MobiDB-lite"/>
    </source>
</evidence>
<dbReference type="InParanoid" id="A0A0G4EHX9"/>
<reference evidence="2 3" key="1">
    <citation type="submission" date="2014-11" db="EMBL/GenBank/DDBJ databases">
        <authorList>
            <person name="Zhu J."/>
            <person name="Qi W."/>
            <person name="Song R."/>
        </authorList>
    </citation>
    <scope>NUCLEOTIDE SEQUENCE [LARGE SCALE GENOMIC DNA]</scope>
</reference>
<accession>A0A0G4EHX9</accession>
<name>A0A0G4EHX9_VITBC</name>
<feature type="compositionally biased region" description="Polar residues" evidence="1">
    <location>
        <begin position="156"/>
        <end position="165"/>
    </location>
</feature>
<sequence length="230" mass="25329">MSWFFGLVSVAALVACAVGLFGVFRIRLYTWLLDHCPSWTPGWVNSAVVRHERYKELTRWATREEAERTVNELKSLTSWSGQHIGQLSGCKQLAKERLDADPNDHRRQMNFLECEIDVDEAIERCRFLEGLLRKAREELRKRIQEAGPQPGGAAEEQTSANTSHQMVGPAVNQASNGGNVSPPARGSPLSCDTVLTQIEGPPVEGMPQQAGNPAEGDGLRQRVAAVGSPR</sequence>
<gene>
    <name evidence="2" type="ORF">Vbra_1108</name>
</gene>
<keyword evidence="3" id="KW-1185">Reference proteome</keyword>
<dbReference type="VEuPathDB" id="CryptoDB:Vbra_1108"/>
<proteinExistence type="predicted"/>